<dbReference type="AlphaFoldDB" id="A0A0E9RYZ5"/>
<organism evidence="1">
    <name type="scientific">Anguilla anguilla</name>
    <name type="common">European freshwater eel</name>
    <name type="synonym">Muraena anguilla</name>
    <dbReference type="NCBI Taxonomy" id="7936"/>
    <lineage>
        <taxon>Eukaryota</taxon>
        <taxon>Metazoa</taxon>
        <taxon>Chordata</taxon>
        <taxon>Craniata</taxon>
        <taxon>Vertebrata</taxon>
        <taxon>Euteleostomi</taxon>
        <taxon>Actinopterygii</taxon>
        <taxon>Neopterygii</taxon>
        <taxon>Teleostei</taxon>
        <taxon>Anguilliformes</taxon>
        <taxon>Anguillidae</taxon>
        <taxon>Anguilla</taxon>
    </lineage>
</organism>
<sequence length="25" mass="2961">MFDVISSNDSIFLHIYIFRGLKCKL</sequence>
<name>A0A0E9RYZ5_ANGAN</name>
<evidence type="ECO:0000313" key="1">
    <source>
        <dbReference type="EMBL" id="JAH34127.1"/>
    </source>
</evidence>
<accession>A0A0E9RYZ5</accession>
<reference evidence="1" key="2">
    <citation type="journal article" date="2015" name="Fish Shellfish Immunol.">
        <title>Early steps in the European eel (Anguilla anguilla)-Vibrio vulnificus interaction in the gills: Role of the RtxA13 toxin.</title>
        <authorList>
            <person name="Callol A."/>
            <person name="Pajuelo D."/>
            <person name="Ebbesson L."/>
            <person name="Teles M."/>
            <person name="MacKenzie S."/>
            <person name="Amaro C."/>
        </authorList>
    </citation>
    <scope>NUCLEOTIDE SEQUENCE</scope>
</reference>
<protein>
    <submittedName>
        <fullName evidence="1">Uncharacterized protein</fullName>
    </submittedName>
</protein>
<reference evidence="1" key="1">
    <citation type="submission" date="2014-11" db="EMBL/GenBank/DDBJ databases">
        <authorList>
            <person name="Amaro Gonzalez C."/>
        </authorList>
    </citation>
    <scope>NUCLEOTIDE SEQUENCE</scope>
</reference>
<proteinExistence type="predicted"/>
<dbReference type="EMBL" id="GBXM01074450">
    <property type="protein sequence ID" value="JAH34127.1"/>
    <property type="molecule type" value="Transcribed_RNA"/>
</dbReference>